<keyword evidence="11" id="KW-0472">Membrane</keyword>
<dbReference type="Proteomes" id="UP000075920">
    <property type="component" value="Unassembled WGS sequence"/>
</dbReference>
<keyword evidence="7 19" id="KW-0732">Signal</keyword>
<keyword evidence="8 18" id="KW-0479">Metal-binding</keyword>
<dbReference type="InterPro" id="IPR013083">
    <property type="entry name" value="Znf_RING/FYVE/PHD"/>
</dbReference>
<dbReference type="CDD" id="cd07061">
    <property type="entry name" value="HP_HAP_like"/>
    <property type="match status" value="1"/>
</dbReference>
<dbReference type="InterPro" id="IPR029033">
    <property type="entry name" value="His_PPase_superfam"/>
</dbReference>
<evidence type="ECO:0000256" key="13">
    <source>
        <dbReference type="ARBA" id="ARBA00031642"/>
    </source>
</evidence>
<dbReference type="GO" id="GO:0008270">
    <property type="term" value="F:zinc ion binding"/>
    <property type="evidence" value="ECO:0007669"/>
    <property type="project" value="UniProtKB-KW"/>
</dbReference>
<keyword evidence="6" id="KW-1003">Cell membrane</keyword>
<dbReference type="EC" id="3.1.3.62" evidence="4"/>
<dbReference type="EC" id="3.1.3.80" evidence="3"/>
<keyword evidence="8 18" id="KW-0863">Zinc-finger</keyword>
<dbReference type="PROSITE" id="PS00616">
    <property type="entry name" value="HIS_ACID_PHOSPHAT_1"/>
    <property type="match status" value="1"/>
</dbReference>
<dbReference type="InterPro" id="IPR033379">
    <property type="entry name" value="Acid_Pase_AS"/>
</dbReference>
<evidence type="ECO:0000259" key="20">
    <source>
        <dbReference type="PROSITE" id="PS50089"/>
    </source>
</evidence>
<name>A0A182VS01_9DIPT</name>
<evidence type="ECO:0000256" key="18">
    <source>
        <dbReference type="PROSITE-ProRule" id="PRU00175"/>
    </source>
</evidence>
<comment type="catalytic activity">
    <reaction evidence="17">
        <text>(2R)-2,3-bisphosphoglycerate + H2O = (2R)-2-phosphoglycerate + phosphate</text>
        <dbReference type="Rhea" id="RHEA:27381"/>
        <dbReference type="ChEBI" id="CHEBI:15377"/>
        <dbReference type="ChEBI" id="CHEBI:43474"/>
        <dbReference type="ChEBI" id="CHEBI:58248"/>
        <dbReference type="ChEBI" id="CHEBI:58289"/>
        <dbReference type="EC" id="3.1.3.80"/>
    </reaction>
    <physiologicalReaction direction="left-to-right" evidence="17">
        <dbReference type="Rhea" id="RHEA:27382"/>
    </physiologicalReaction>
</comment>
<evidence type="ECO:0000256" key="1">
    <source>
        <dbReference type="ARBA" id="ARBA00004236"/>
    </source>
</evidence>
<accession>A0A182VS01</accession>
<comment type="subcellular location">
    <subcellularLocation>
        <location evidence="1">Cell membrane</location>
    </subcellularLocation>
</comment>
<evidence type="ECO:0000256" key="5">
    <source>
        <dbReference type="ARBA" id="ARBA00018097"/>
    </source>
</evidence>
<evidence type="ECO:0000256" key="8">
    <source>
        <dbReference type="ARBA" id="ARBA00022771"/>
    </source>
</evidence>
<dbReference type="GO" id="GO:0052745">
    <property type="term" value="F:inositol phosphate phosphatase activity"/>
    <property type="evidence" value="ECO:0007669"/>
    <property type="project" value="TreeGrafter"/>
</dbReference>
<dbReference type="Gene3D" id="3.30.40.10">
    <property type="entry name" value="Zinc/RING finger domain, C3HC4 (zinc finger)"/>
    <property type="match status" value="1"/>
</dbReference>
<evidence type="ECO:0000313" key="22">
    <source>
        <dbReference type="Proteomes" id="UP000075920"/>
    </source>
</evidence>
<keyword evidence="10" id="KW-0862">Zinc</keyword>
<comment type="catalytic activity">
    <reaction evidence="15">
        <text>1D-myo-inositol 1,2,4,5,6-pentakisphosphate + H2O = 1D-myo-inositol 1,2,5,6-tetrakisphosphate + phosphate</text>
        <dbReference type="Rhea" id="RHEA:77115"/>
        <dbReference type="ChEBI" id="CHEBI:15377"/>
        <dbReference type="ChEBI" id="CHEBI:43474"/>
        <dbReference type="ChEBI" id="CHEBI:57798"/>
        <dbReference type="ChEBI" id="CHEBI:195535"/>
        <dbReference type="EC" id="3.1.3.62"/>
    </reaction>
    <physiologicalReaction direction="left-to-right" evidence="15">
        <dbReference type="Rhea" id="RHEA:77116"/>
    </physiologicalReaction>
</comment>
<sequence length="561" mass="66075">MLPETLSNIVSFLLVLVCFACILSTPADGERWCAHNPKDTIFRRLGTKTPYRHVQNKDVRNIATVNGCTVSKIWGLFRHGTRNPSKSVIDHMRVTLPELQRDIVEHGQLCRDQLELFERWQPRVKVEEAKLLVREGGDELYRIGERFRKRFANYLPERYDANAFRFKFTKTERAEYSARNFTRGLFGRDEPIEYPEALRRDPVLRFYKGCEKWKRQVKENPYSYREMDRFGSSKEMRSVIEKLSKRIGTFVSPEEVHAIYQTCAFETAWSERDTSPWCVLFDKESISTMEYNEDLKYYWIDGYGYELTYRQACSAFADLFESMDGVDRPAFTFYFTHSGTLLKSIAFLNLYKDNEPLVAQHYRHKRKWRVSHIDAFGSNLYFVLYKCPNGTHSIAMYHQERLTQIPGCPEDTPLCSYDHFKQLYAERIEQCDFHTMCSEPHVPSMVKDELMNFSNVVLETPLIVEKSKFTSAAILFAQRQNSQEEYGNVVHSADDPFRPNYDRIRLKRLSVLDLSMCVICRCDIKYNNQRKTLKCDHAFHVKCIKQWIAFQNICPICRIEL</sequence>
<feature type="chain" id="PRO_5008140168" description="Multiple inositol polyphosphate phosphatase 1" evidence="19">
    <location>
        <begin position="30"/>
        <end position="561"/>
    </location>
</feature>
<evidence type="ECO:0000256" key="15">
    <source>
        <dbReference type="ARBA" id="ARBA00043671"/>
    </source>
</evidence>
<evidence type="ECO:0000256" key="12">
    <source>
        <dbReference type="ARBA" id="ARBA00023180"/>
    </source>
</evidence>
<dbReference type="InterPro" id="IPR001841">
    <property type="entry name" value="Znf_RING"/>
</dbReference>
<feature type="domain" description="RING-type" evidence="20">
    <location>
        <begin position="517"/>
        <end position="558"/>
    </location>
</feature>
<evidence type="ECO:0000256" key="19">
    <source>
        <dbReference type="SAM" id="SignalP"/>
    </source>
</evidence>
<dbReference type="GO" id="GO:0034417">
    <property type="term" value="F:bisphosphoglycerate 3-phosphatase activity"/>
    <property type="evidence" value="ECO:0007669"/>
    <property type="project" value="UniProtKB-EC"/>
</dbReference>
<dbReference type="PANTHER" id="PTHR20963">
    <property type="entry name" value="MULTIPLE INOSITOL POLYPHOSPHATE PHOSPHATASE-RELATED"/>
    <property type="match status" value="1"/>
</dbReference>
<dbReference type="SUPFAM" id="SSF57850">
    <property type="entry name" value="RING/U-box"/>
    <property type="match status" value="1"/>
</dbReference>
<feature type="signal peptide" evidence="19">
    <location>
        <begin position="1"/>
        <end position="29"/>
    </location>
</feature>
<dbReference type="SMART" id="SM00184">
    <property type="entry name" value="RING"/>
    <property type="match status" value="1"/>
</dbReference>
<evidence type="ECO:0000256" key="3">
    <source>
        <dbReference type="ARBA" id="ARBA00012976"/>
    </source>
</evidence>
<comment type="catalytic activity">
    <reaction evidence="16">
        <text>1D-myo-inositol hexakisphosphate + H2O = 1D-myo-inositol 1,2,4,5,6-pentakisphosphate + phosphate</text>
        <dbReference type="Rhea" id="RHEA:16989"/>
        <dbReference type="ChEBI" id="CHEBI:15377"/>
        <dbReference type="ChEBI" id="CHEBI:43474"/>
        <dbReference type="ChEBI" id="CHEBI:57798"/>
        <dbReference type="ChEBI" id="CHEBI:58130"/>
        <dbReference type="EC" id="3.1.3.62"/>
    </reaction>
    <physiologicalReaction direction="left-to-right" evidence="16">
        <dbReference type="Rhea" id="RHEA:16990"/>
    </physiologicalReaction>
</comment>
<keyword evidence="12" id="KW-0325">Glycoprotein</keyword>
<reference evidence="21" key="2">
    <citation type="submission" date="2020-05" db="UniProtKB">
        <authorList>
            <consortium name="EnsemblMetazoa"/>
        </authorList>
    </citation>
    <scope>IDENTIFICATION</scope>
    <source>
        <strain evidence="21">MINIMUS1</strain>
    </source>
</reference>
<evidence type="ECO:0000256" key="6">
    <source>
        <dbReference type="ARBA" id="ARBA00022475"/>
    </source>
</evidence>
<protein>
    <recommendedName>
        <fullName evidence="5">Multiple inositol polyphosphate phosphatase 1</fullName>
        <ecNumber evidence="4">3.1.3.62</ecNumber>
        <ecNumber evidence="3">3.1.3.80</ecNumber>
    </recommendedName>
    <alternativeName>
        <fullName evidence="13">2,3-bisphosphoglycerate 3-phosphatase</fullName>
    </alternativeName>
</protein>
<reference evidence="22" key="1">
    <citation type="submission" date="2013-03" db="EMBL/GenBank/DDBJ databases">
        <title>The Genome Sequence of Anopheles minimus MINIMUS1.</title>
        <authorList>
            <consortium name="The Broad Institute Genomics Platform"/>
            <person name="Neafsey D.E."/>
            <person name="Walton C."/>
            <person name="Walker B."/>
            <person name="Young S.K."/>
            <person name="Zeng Q."/>
            <person name="Gargeya S."/>
            <person name="Fitzgerald M."/>
            <person name="Haas B."/>
            <person name="Abouelleil A."/>
            <person name="Allen A.W."/>
            <person name="Alvarado L."/>
            <person name="Arachchi H.M."/>
            <person name="Berlin A.M."/>
            <person name="Chapman S.B."/>
            <person name="Gainer-Dewar J."/>
            <person name="Goldberg J."/>
            <person name="Griggs A."/>
            <person name="Gujja S."/>
            <person name="Hansen M."/>
            <person name="Howarth C."/>
            <person name="Imamovic A."/>
            <person name="Ireland A."/>
            <person name="Larimer J."/>
            <person name="McCowan C."/>
            <person name="Murphy C."/>
            <person name="Pearson M."/>
            <person name="Poon T.W."/>
            <person name="Priest M."/>
            <person name="Roberts A."/>
            <person name="Saif S."/>
            <person name="Shea T."/>
            <person name="Sisk P."/>
            <person name="Sykes S."/>
            <person name="Wortman J."/>
            <person name="Nusbaum C."/>
            <person name="Birren B."/>
        </authorList>
    </citation>
    <scope>NUCLEOTIDE SEQUENCE [LARGE SCALE GENOMIC DNA]</scope>
    <source>
        <strain evidence="22">MINIMUS1</strain>
    </source>
</reference>
<evidence type="ECO:0000256" key="11">
    <source>
        <dbReference type="ARBA" id="ARBA00023136"/>
    </source>
</evidence>
<evidence type="ECO:0000256" key="17">
    <source>
        <dbReference type="ARBA" id="ARBA00043832"/>
    </source>
</evidence>
<dbReference type="VEuPathDB" id="VectorBase:AMIN000842"/>
<evidence type="ECO:0000256" key="16">
    <source>
        <dbReference type="ARBA" id="ARBA00043691"/>
    </source>
</evidence>
<dbReference type="EnsemblMetazoa" id="AMIN000842-RA">
    <property type="protein sequence ID" value="AMIN000842-PA"/>
    <property type="gene ID" value="AMIN000842"/>
</dbReference>
<dbReference type="GO" id="GO:0005886">
    <property type="term" value="C:plasma membrane"/>
    <property type="evidence" value="ECO:0007669"/>
    <property type="project" value="UniProtKB-SubCell"/>
</dbReference>
<evidence type="ECO:0000256" key="9">
    <source>
        <dbReference type="ARBA" id="ARBA00022801"/>
    </source>
</evidence>
<dbReference type="InterPro" id="IPR000560">
    <property type="entry name" value="His_Pase_clade-2"/>
</dbReference>
<evidence type="ECO:0000256" key="2">
    <source>
        <dbReference type="ARBA" id="ARBA00008422"/>
    </source>
</evidence>
<dbReference type="GO" id="GO:0003993">
    <property type="term" value="F:acid phosphatase activity"/>
    <property type="evidence" value="ECO:0007669"/>
    <property type="project" value="TreeGrafter"/>
</dbReference>
<dbReference type="STRING" id="112268.A0A182VS01"/>
<evidence type="ECO:0000313" key="21">
    <source>
        <dbReference type="EnsemblMetazoa" id="AMIN000842-PA"/>
    </source>
</evidence>
<evidence type="ECO:0000256" key="4">
    <source>
        <dbReference type="ARBA" id="ARBA00013040"/>
    </source>
</evidence>
<keyword evidence="9" id="KW-0378">Hydrolase</keyword>
<dbReference type="PROSITE" id="PS50089">
    <property type="entry name" value="ZF_RING_2"/>
    <property type="match status" value="1"/>
</dbReference>
<evidence type="ECO:0000256" key="14">
    <source>
        <dbReference type="ARBA" id="ARBA00043668"/>
    </source>
</evidence>
<dbReference type="AlphaFoldDB" id="A0A182VS01"/>
<dbReference type="FunFam" id="3.40.50.1240:FF:000014">
    <property type="entry name" value="Multiple inositol polyphosphate phosphatase 1"/>
    <property type="match status" value="1"/>
</dbReference>
<dbReference type="Pfam" id="PF13639">
    <property type="entry name" value="zf-RING_2"/>
    <property type="match status" value="1"/>
</dbReference>
<dbReference type="Gene3D" id="3.40.50.1240">
    <property type="entry name" value="Phosphoglycerate mutase-like"/>
    <property type="match status" value="1"/>
</dbReference>
<evidence type="ECO:0000256" key="10">
    <source>
        <dbReference type="ARBA" id="ARBA00022833"/>
    </source>
</evidence>
<dbReference type="SUPFAM" id="SSF53254">
    <property type="entry name" value="Phosphoglycerate mutase-like"/>
    <property type="match status" value="1"/>
</dbReference>
<comment type="similarity">
    <text evidence="2">Belongs to the histidine acid phosphatase family. MINPP1 subfamily.</text>
</comment>
<dbReference type="Pfam" id="PF00328">
    <property type="entry name" value="His_Phos_2"/>
    <property type="match status" value="1"/>
</dbReference>
<dbReference type="PANTHER" id="PTHR20963:SF51">
    <property type="entry name" value="MULTIPLE INOSITOL POLYPHOSPHATE PHOSPHATASE 1"/>
    <property type="match status" value="1"/>
</dbReference>
<proteinExistence type="inferred from homology"/>
<keyword evidence="22" id="KW-1185">Reference proteome</keyword>
<organism evidence="21 22">
    <name type="scientific">Anopheles minimus</name>
    <dbReference type="NCBI Taxonomy" id="112268"/>
    <lineage>
        <taxon>Eukaryota</taxon>
        <taxon>Metazoa</taxon>
        <taxon>Ecdysozoa</taxon>
        <taxon>Arthropoda</taxon>
        <taxon>Hexapoda</taxon>
        <taxon>Insecta</taxon>
        <taxon>Pterygota</taxon>
        <taxon>Neoptera</taxon>
        <taxon>Endopterygota</taxon>
        <taxon>Diptera</taxon>
        <taxon>Nematocera</taxon>
        <taxon>Culicoidea</taxon>
        <taxon>Culicidae</taxon>
        <taxon>Anophelinae</taxon>
        <taxon>Anopheles</taxon>
    </lineage>
</organism>
<comment type="catalytic activity">
    <reaction evidence="14">
        <text>1D-myo-inositol 1,2,5,6-tetrakisphosphate + H2O = 1D-myo-inositol 1,2,6-trisphosphate + phosphate</text>
        <dbReference type="Rhea" id="RHEA:77119"/>
        <dbReference type="ChEBI" id="CHEBI:15377"/>
        <dbReference type="ChEBI" id="CHEBI:43474"/>
        <dbReference type="ChEBI" id="CHEBI:195535"/>
        <dbReference type="ChEBI" id="CHEBI:195537"/>
        <dbReference type="EC" id="3.1.3.62"/>
    </reaction>
    <physiologicalReaction direction="left-to-right" evidence="14">
        <dbReference type="Rhea" id="RHEA:77120"/>
    </physiologicalReaction>
</comment>
<evidence type="ECO:0000256" key="7">
    <source>
        <dbReference type="ARBA" id="ARBA00022729"/>
    </source>
</evidence>